<gene>
    <name evidence="3" type="ORF">PVAP13_8NG115000</name>
</gene>
<feature type="domain" description="No apical meristem-associated C-terminal" evidence="2">
    <location>
        <begin position="370"/>
        <end position="588"/>
    </location>
</feature>
<feature type="compositionally biased region" description="Low complexity" evidence="1">
    <location>
        <begin position="184"/>
        <end position="193"/>
    </location>
</feature>
<evidence type="ECO:0000313" key="3">
    <source>
        <dbReference type="EMBL" id="KAG2558294.1"/>
    </source>
</evidence>
<dbReference type="Proteomes" id="UP000823388">
    <property type="component" value="Chromosome 8N"/>
</dbReference>
<feature type="region of interest" description="Disordered" evidence="1">
    <location>
        <begin position="171"/>
        <end position="239"/>
    </location>
</feature>
<dbReference type="PANTHER" id="PTHR45125:SF44">
    <property type="entry name" value="OS07G0554400 PROTEIN"/>
    <property type="match status" value="1"/>
</dbReference>
<proteinExistence type="predicted"/>
<reference evidence="3" key="1">
    <citation type="submission" date="2020-05" db="EMBL/GenBank/DDBJ databases">
        <title>WGS assembly of Panicum virgatum.</title>
        <authorList>
            <person name="Lovell J.T."/>
            <person name="Jenkins J."/>
            <person name="Shu S."/>
            <person name="Juenger T.E."/>
            <person name="Schmutz J."/>
        </authorList>
    </citation>
    <scope>NUCLEOTIDE SEQUENCE</scope>
    <source>
        <strain evidence="3">AP13</strain>
    </source>
</reference>
<comment type="caution">
    <text evidence="3">The sequence shown here is derived from an EMBL/GenBank/DDBJ whole genome shotgun (WGS) entry which is preliminary data.</text>
</comment>
<dbReference type="OrthoDB" id="691997at2759"/>
<dbReference type="InterPro" id="IPR029466">
    <property type="entry name" value="NAM-associated_C"/>
</dbReference>
<evidence type="ECO:0000256" key="1">
    <source>
        <dbReference type="SAM" id="MobiDB-lite"/>
    </source>
</evidence>
<dbReference type="AlphaFoldDB" id="A0A8T0PIX6"/>
<protein>
    <recommendedName>
        <fullName evidence="2">No apical meristem-associated C-terminal domain-containing protein</fullName>
    </recommendedName>
</protein>
<dbReference type="Pfam" id="PF14303">
    <property type="entry name" value="NAM-associated"/>
    <property type="match status" value="2"/>
</dbReference>
<feature type="region of interest" description="Disordered" evidence="1">
    <location>
        <begin position="394"/>
        <end position="424"/>
    </location>
</feature>
<dbReference type="EMBL" id="CM029052">
    <property type="protein sequence ID" value="KAG2558294.1"/>
    <property type="molecule type" value="Genomic_DNA"/>
</dbReference>
<feature type="compositionally biased region" description="Low complexity" evidence="1">
    <location>
        <begin position="394"/>
        <end position="405"/>
    </location>
</feature>
<evidence type="ECO:0000259" key="2">
    <source>
        <dbReference type="Pfam" id="PF14303"/>
    </source>
</evidence>
<accession>A0A8T0PIX6</accession>
<keyword evidence="4" id="KW-1185">Reference proteome</keyword>
<dbReference type="PANTHER" id="PTHR45125">
    <property type="entry name" value="F21J9.4-RELATED"/>
    <property type="match status" value="1"/>
</dbReference>
<organism evidence="3 4">
    <name type="scientific">Panicum virgatum</name>
    <name type="common">Blackwell switchgrass</name>
    <dbReference type="NCBI Taxonomy" id="38727"/>
    <lineage>
        <taxon>Eukaryota</taxon>
        <taxon>Viridiplantae</taxon>
        <taxon>Streptophyta</taxon>
        <taxon>Embryophyta</taxon>
        <taxon>Tracheophyta</taxon>
        <taxon>Spermatophyta</taxon>
        <taxon>Magnoliopsida</taxon>
        <taxon>Liliopsida</taxon>
        <taxon>Poales</taxon>
        <taxon>Poaceae</taxon>
        <taxon>PACMAD clade</taxon>
        <taxon>Panicoideae</taxon>
        <taxon>Panicodae</taxon>
        <taxon>Paniceae</taxon>
        <taxon>Panicinae</taxon>
        <taxon>Panicum</taxon>
        <taxon>Panicum sect. Hiantes</taxon>
    </lineage>
</organism>
<evidence type="ECO:0000313" key="4">
    <source>
        <dbReference type="Proteomes" id="UP000823388"/>
    </source>
</evidence>
<feature type="compositionally biased region" description="Acidic residues" evidence="1">
    <location>
        <begin position="199"/>
        <end position="208"/>
    </location>
</feature>
<feature type="domain" description="No apical meristem-associated C-terminal" evidence="2">
    <location>
        <begin position="152"/>
        <end position="206"/>
    </location>
</feature>
<sequence length="597" mass="67108">MDEDFNLGSSSADWGGGGGGELTATPAEQQEHPPAGRAVRPNQKRSKNFSAAEDEALVQAWLGVGVDAAQGGERAAYWRRIHDRYHARGGVQSARNQNSITHRWSTIQDSVGRFERCLARVDGTGTGQDGVTTQDEIMQALALYKSEDQNNKSFQFLHCWNLLRTHRKWIGRSSQKPSQKKQKTTPSSSPSSSAPCALEDTEAAAEECEVPRQPGGTTGEDVEHLSPGGNDSVDWGGGELLVSPPEEEHWPIGVVTLSVRRNQKRTKNFSNKEDEMLVVAWLNVGVDPVQGSERTAYWKRIFDYYHSHKDCESDRNQNSIMHRWSTIQESVSKFERCLTRIEGTSQNGMTTQDEIMQALALFKSEDQNNKSFQFLHCWNILRTHHKWIDRSSQISSQKFSQTSSQKKQKTAPNSNPSSSTPCTLENGVVATQEFEVSVQTIGSNKDKENLQQGGDGLYPEAIDEDGTQECEVPIQLMGRNEKEKLQGGDSLPLEMIDNLHAKEKEADAEKERKKNETAYALERERVALEQMRAANEAKSLETRSKELDLKSKELDLKIMLEEERIMALDISVMSGPQQQYYRSLQNEIITRRFNRTG</sequence>
<feature type="region of interest" description="Disordered" evidence="1">
    <location>
        <begin position="1"/>
        <end position="49"/>
    </location>
</feature>
<name>A0A8T0PIX6_PANVG</name>